<reference evidence="1 2" key="1">
    <citation type="submission" date="2021-02" db="EMBL/GenBank/DDBJ databases">
        <authorList>
            <person name="Han P."/>
        </authorList>
    </citation>
    <scope>NUCLEOTIDE SEQUENCE [LARGE SCALE GENOMIC DNA]</scope>
    <source>
        <strain evidence="1">Candidatus Nitrospira sp. ZN2</strain>
    </source>
</reference>
<keyword evidence="2" id="KW-1185">Reference proteome</keyword>
<dbReference type="Proteomes" id="UP000675880">
    <property type="component" value="Unassembled WGS sequence"/>
</dbReference>
<protein>
    <submittedName>
        <fullName evidence="1">Cytochrome c family protein</fullName>
    </submittedName>
</protein>
<sequence length="80" mass="8741">MTFRKVDLIFVVLALLVVGGVALLPSPRDRNPRVPANSTHQAITVESQCTTCHAPQAVRPLPAQHPKRQDCLHCHARAQG</sequence>
<dbReference type="EMBL" id="CAJNBJ010000017">
    <property type="protein sequence ID" value="CAE6768011.1"/>
    <property type="molecule type" value="Genomic_DNA"/>
</dbReference>
<dbReference type="Gene3D" id="1.10.1130.20">
    <property type="match status" value="1"/>
</dbReference>
<name>A0ABN7LY72_9BACT</name>
<comment type="caution">
    <text evidence="1">The sequence shown here is derived from an EMBL/GenBank/DDBJ whole genome shotgun (WGS) entry which is preliminary data.</text>
</comment>
<evidence type="ECO:0000313" key="2">
    <source>
        <dbReference type="Proteomes" id="UP000675880"/>
    </source>
</evidence>
<dbReference type="SUPFAM" id="SSF48695">
    <property type="entry name" value="Multiheme cytochromes"/>
    <property type="match status" value="1"/>
</dbReference>
<proteinExistence type="predicted"/>
<dbReference type="InterPro" id="IPR036280">
    <property type="entry name" value="Multihaem_cyt_sf"/>
</dbReference>
<accession>A0ABN7LY72</accession>
<organism evidence="1 2">
    <name type="scientific">Nitrospira defluvii</name>
    <dbReference type="NCBI Taxonomy" id="330214"/>
    <lineage>
        <taxon>Bacteria</taxon>
        <taxon>Pseudomonadati</taxon>
        <taxon>Nitrospirota</taxon>
        <taxon>Nitrospiria</taxon>
        <taxon>Nitrospirales</taxon>
        <taxon>Nitrospiraceae</taxon>
        <taxon>Nitrospira</taxon>
    </lineage>
</organism>
<dbReference type="RefSeq" id="WP_213043009.1">
    <property type="nucleotide sequence ID" value="NZ_CAJNBJ010000017.1"/>
</dbReference>
<evidence type="ECO:0000313" key="1">
    <source>
        <dbReference type="EMBL" id="CAE6768011.1"/>
    </source>
</evidence>
<gene>
    <name evidence="1" type="ORF">NSPZN2_40138</name>
</gene>